<dbReference type="EMBL" id="SLWN01000003">
    <property type="protein sequence ID" value="TCO33222.1"/>
    <property type="molecule type" value="Genomic_DNA"/>
</dbReference>
<keyword evidence="5" id="KW-1185">Reference proteome</keyword>
<keyword evidence="2" id="KW-0732">Signal</keyword>
<feature type="domain" description="PKD" evidence="3">
    <location>
        <begin position="220"/>
        <end position="263"/>
    </location>
</feature>
<dbReference type="SUPFAM" id="SSF49299">
    <property type="entry name" value="PKD domain"/>
    <property type="match status" value="1"/>
</dbReference>
<comment type="caution">
    <text evidence="4">The sequence shown here is derived from an EMBL/GenBank/DDBJ whole genome shotgun (WGS) entry which is preliminary data.</text>
</comment>
<dbReference type="PROSITE" id="PS50093">
    <property type="entry name" value="PKD"/>
    <property type="match status" value="1"/>
</dbReference>
<feature type="compositionally biased region" description="Basic and acidic residues" evidence="1">
    <location>
        <begin position="99"/>
        <end position="114"/>
    </location>
</feature>
<dbReference type="InterPro" id="IPR013783">
    <property type="entry name" value="Ig-like_fold"/>
</dbReference>
<feature type="region of interest" description="Disordered" evidence="1">
    <location>
        <begin position="38"/>
        <end position="149"/>
    </location>
</feature>
<protein>
    <submittedName>
        <fullName evidence="4">PKD domain-containing protein</fullName>
    </submittedName>
</protein>
<dbReference type="InterPro" id="IPR000601">
    <property type="entry name" value="PKD_dom"/>
</dbReference>
<evidence type="ECO:0000313" key="5">
    <source>
        <dbReference type="Proteomes" id="UP000294508"/>
    </source>
</evidence>
<sequence length="307" mass="33034">MTTNGLKAVMLGATVAPLIFWGNNAYATSQQVEVPAVSITAKPSPKPPKSKPPATTGRAKREGLRLKGTTTNQTTRLGDAPPPKAKRVSPAKGPGKATPPKERRATVGPRRDFRLNIGLCGTTQDDGTTPGPTRCLPFTPDRPQQVEQRPTAIRIPRPADVTWLQILTRYRDVLFPKLGVKIQPAGRTLVNLDTIVYTDQGKVTVQTVDLLGFPVVVEATPMTYTWNFGDGATLTTTSPGKPYPAKEITHKYLNRGDVSVSVTTHYAARFNVAGTGWQYVDDLVPVTGPGTPLQIREAVPVLVEPGG</sequence>
<dbReference type="Proteomes" id="UP000294508">
    <property type="component" value="Unassembled WGS sequence"/>
</dbReference>
<evidence type="ECO:0000256" key="1">
    <source>
        <dbReference type="SAM" id="MobiDB-lite"/>
    </source>
</evidence>
<feature type="chain" id="PRO_5020969373" evidence="2">
    <location>
        <begin position="28"/>
        <end position="307"/>
    </location>
</feature>
<dbReference type="GO" id="GO:0005975">
    <property type="term" value="P:carbohydrate metabolic process"/>
    <property type="evidence" value="ECO:0007669"/>
    <property type="project" value="UniProtKB-ARBA"/>
</dbReference>
<name>A0A4R2HPX2_9ACTN</name>
<feature type="compositionally biased region" description="Low complexity" evidence="1">
    <location>
        <begin position="121"/>
        <end position="133"/>
    </location>
</feature>
<proteinExistence type="predicted"/>
<dbReference type="Gene3D" id="2.60.40.10">
    <property type="entry name" value="Immunoglobulins"/>
    <property type="match status" value="1"/>
</dbReference>
<dbReference type="AlphaFoldDB" id="A0A4R2HPX2"/>
<dbReference type="OrthoDB" id="5192284at2"/>
<dbReference type="RefSeq" id="WP_132208698.1">
    <property type="nucleotide sequence ID" value="NZ_SLWN01000003.1"/>
</dbReference>
<evidence type="ECO:0000259" key="3">
    <source>
        <dbReference type="PROSITE" id="PS50093"/>
    </source>
</evidence>
<reference evidence="4 5" key="1">
    <citation type="journal article" date="2015" name="Stand. Genomic Sci.">
        <title>Genomic Encyclopedia of Bacterial and Archaeal Type Strains, Phase III: the genomes of soil and plant-associated and newly described type strains.</title>
        <authorList>
            <person name="Whitman W.B."/>
            <person name="Woyke T."/>
            <person name="Klenk H.P."/>
            <person name="Zhou Y."/>
            <person name="Lilburn T.G."/>
            <person name="Beck B.J."/>
            <person name="De Vos P."/>
            <person name="Vandamme P."/>
            <person name="Eisen J.A."/>
            <person name="Garrity G."/>
            <person name="Hugenholtz P."/>
            <person name="Kyrpides N.C."/>
        </authorList>
    </citation>
    <scope>NUCLEOTIDE SEQUENCE [LARGE SCALE GENOMIC DNA]</scope>
    <source>
        <strain evidence="4 5">VKM Ac-2572</strain>
    </source>
</reference>
<dbReference type="CDD" id="cd00146">
    <property type="entry name" value="PKD"/>
    <property type="match status" value="1"/>
</dbReference>
<accession>A0A4R2HPX2</accession>
<organism evidence="4 5">
    <name type="scientific">Kribbella steppae</name>
    <dbReference type="NCBI Taxonomy" id="2512223"/>
    <lineage>
        <taxon>Bacteria</taxon>
        <taxon>Bacillati</taxon>
        <taxon>Actinomycetota</taxon>
        <taxon>Actinomycetes</taxon>
        <taxon>Propionibacteriales</taxon>
        <taxon>Kribbellaceae</taxon>
        <taxon>Kribbella</taxon>
    </lineage>
</organism>
<feature type="signal peptide" evidence="2">
    <location>
        <begin position="1"/>
        <end position="27"/>
    </location>
</feature>
<dbReference type="Pfam" id="PF00801">
    <property type="entry name" value="PKD"/>
    <property type="match status" value="1"/>
</dbReference>
<evidence type="ECO:0000313" key="4">
    <source>
        <dbReference type="EMBL" id="TCO33222.1"/>
    </source>
</evidence>
<dbReference type="InterPro" id="IPR035986">
    <property type="entry name" value="PKD_dom_sf"/>
</dbReference>
<evidence type="ECO:0000256" key="2">
    <source>
        <dbReference type="SAM" id="SignalP"/>
    </source>
</evidence>
<gene>
    <name evidence="4" type="ORF">EV652_103221</name>
</gene>